<dbReference type="Pfam" id="PF25559">
    <property type="entry name" value="DUF7931"/>
    <property type="match status" value="1"/>
</dbReference>
<evidence type="ECO:0000313" key="2">
    <source>
        <dbReference type="EMBL" id="MFC3110459.1"/>
    </source>
</evidence>
<dbReference type="InterPro" id="IPR057691">
    <property type="entry name" value="DUF7931"/>
</dbReference>
<proteinExistence type="predicted"/>
<dbReference type="Proteomes" id="UP001595530">
    <property type="component" value="Unassembled WGS sequence"/>
</dbReference>
<name>A0ABV7F8C7_9BURK</name>
<organism evidence="2 3">
    <name type="scientific">Undibacterium arcticum</name>
    <dbReference type="NCBI Taxonomy" id="1762892"/>
    <lineage>
        <taxon>Bacteria</taxon>
        <taxon>Pseudomonadati</taxon>
        <taxon>Pseudomonadota</taxon>
        <taxon>Betaproteobacteria</taxon>
        <taxon>Burkholderiales</taxon>
        <taxon>Oxalobacteraceae</taxon>
        <taxon>Undibacterium</taxon>
    </lineage>
</organism>
<comment type="caution">
    <text evidence="2">The sequence shown here is derived from an EMBL/GenBank/DDBJ whole genome shotgun (WGS) entry which is preliminary data.</text>
</comment>
<dbReference type="RefSeq" id="WP_390325239.1">
    <property type="nucleotide sequence ID" value="NZ_JBHRTP010000078.1"/>
</dbReference>
<evidence type="ECO:0000259" key="1">
    <source>
        <dbReference type="Pfam" id="PF25559"/>
    </source>
</evidence>
<gene>
    <name evidence="2" type="ORF">ACFOFO_21245</name>
</gene>
<accession>A0ABV7F8C7</accession>
<dbReference type="EMBL" id="JBHRTP010000078">
    <property type="protein sequence ID" value="MFC3110459.1"/>
    <property type="molecule type" value="Genomic_DNA"/>
</dbReference>
<evidence type="ECO:0000313" key="3">
    <source>
        <dbReference type="Proteomes" id="UP001595530"/>
    </source>
</evidence>
<keyword evidence="3" id="KW-1185">Reference proteome</keyword>
<sequence>MLEPQVSQFDTHTEFAALIRQCLARACSRIQLFDPDFSRWPLGSVDVIDTLRHFLRSGTPGRLELAMHNAAHLEQHCPRFIALLTEYSHAIECRATPKNLLLLTDSFCVADGINTVRRFHAGHFRGEAAFDSAAGAVICVERFSAIWAESRPVLHSIRLTI</sequence>
<protein>
    <recommendedName>
        <fullName evidence="1">DUF7931 domain-containing protein</fullName>
    </recommendedName>
</protein>
<reference evidence="3" key="1">
    <citation type="journal article" date="2019" name="Int. J. Syst. Evol. Microbiol.">
        <title>The Global Catalogue of Microorganisms (GCM) 10K type strain sequencing project: providing services to taxonomists for standard genome sequencing and annotation.</title>
        <authorList>
            <consortium name="The Broad Institute Genomics Platform"/>
            <consortium name="The Broad Institute Genome Sequencing Center for Infectious Disease"/>
            <person name="Wu L."/>
            <person name="Ma J."/>
        </authorList>
    </citation>
    <scope>NUCLEOTIDE SEQUENCE [LARGE SCALE GENOMIC DNA]</scope>
    <source>
        <strain evidence="3">KCTC 42986</strain>
    </source>
</reference>
<feature type="domain" description="DUF7931" evidence="1">
    <location>
        <begin position="13"/>
        <end position="153"/>
    </location>
</feature>